<keyword evidence="1" id="KW-0812">Transmembrane</keyword>
<dbReference type="Pfam" id="PF05751">
    <property type="entry name" value="FixH"/>
    <property type="match status" value="1"/>
</dbReference>
<evidence type="ECO:0000313" key="2">
    <source>
        <dbReference type="EMBL" id="PVE46361.1"/>
    </source>
</evidence>
<dbReference type="RefSeq" id="WP_107753326.1">
    <property type="nucleotide sequence ID" value="NZ_QBKF01000009.1"/>
</dbReference>
<keyword evidence="1" id="KW-0472">Membrane</keyword>
<accession>A0A2T7UP12</accession>
<dbReference type="AlphaFoldDB" id="A0A2T7UP12"/>
<reference evidence="2 3" key="1">
    <citation type="journal article" date="2011" name="Syst. Appl. Microbiol.">
        <title>Defluviimonas denitrificans gen. nov., sp. nov., and Pararhodobacter aggregans gen. nov., sp. nov., non-phototrophic Rhodobacteraceae from the biofilter of a marine aquaculture.</title>
        <authorList>
            <person name="Foesel B.U."/>
            <person name="Drake H.L."/>
            <person name="Schramm A."/>
        </authorList>
    </citation>
    <scope>NUCLEOTIDE SEQUENCE [LARGE SCALE GENOMIC DNA]</scope>
    <source>
        <strain evidence="2 3">D1-19</strain>
    </source>
</reference>
<sequence length="155" mass="17027">MSETQGRPLTGRMVLAITVSAFSVIIAVNLVMAWFAIDTFPGLEVRNSYVASQGFNDRLREQRALGWTTEADMTGGRLTVRILDADGRPAPVADISAILGRPTTEREDTVPEFRFEGGAFVADVDADYGNWDLRIDAHAADGSEFAYRVGLIHHR</sequence>
<evidence type="ECO:0000313" key="3">
    <source>
        <dbReference type="Proteomes" id="UP000244810"/>
    </source>
</evidence>
<dbReference type="InterPro" id="IPR018037">
    <property type="entry name" value="FixH_proteobacterial"/>
</dbReference>
<keyword evidence="3" id="KW-1185">Reference proteome</keyword>
<comment type="caution">
    <text evidence="2">The sequence shown here is derived from an EMBL/GenBank/DDBJ whole genome shotgun (WGS) entry which is preliminary data.</text>
</comment>
<keyword evidence="1" id="KW-1133">Transmembrane helix</keyword>
<evidence type="ECO:0000256" key="1">
    <source>
        <dbReference type="SAM" id="Phobius"/>
    </source>
</evidence>
<protein>
    <submittedName>
        <fullName evidence="2">Nitrogen fixation protein FixH</fullName>
    </submittedName>
</protein>
<organism evidence="2 3">
    <name type="scientific">Pararhodobacter aggregans</name>
    <dbReference type="NCBI Taxonomy" id="404875"/>
    <lineage>
        <taxon>Bacteria</taxon>
        <taxon>Pseudomonadati</taxon>
        <taxon>Pseudomonadota</taxon>
        <taxon>Alphaproteobacteria</taxon>
        <taxon>Rhodobacterales</taxon>
        <taxon>Paracoccaceae</taxon>
        <taxon>Pararhodobacter</taxon>
    </lineage>
</organism>
<dbReference type="PIRSF" id="PIRSF011386">
    <property type="entry name" value="FixH"/>
    <property type="match status" value="1"/>
</dbReference>
<dbReference type="EMBL" id="QDDR01000009">
    <property type="protein sequence ID" value="PVE46361.1"/>
    <property type="molecule type" value="Genomic_DNA"/>
</dbReference>
<gene>
    <name evidence="2" type="ORF">DDE23_17125</name>
</gene>
<dbReference type="Proteomes" id="UP000244810">
    <property type="component" value="Unassembled WGS sequence"/>
</dbReference>
<dbReference type="InterPro" id="IPR008620">
    <property type="entry name" value="FixH"/>
</dbReference>
<proteinExistence type="predicted"/>
<feature type="transmembrane region" description="Helical" evidence="1">
    <location>
        <begin position="12"/>
        <end position="37"/>
    </location>
</feature>
<dbReference type="OrthoDB" id="1495896at2"/>
<name>A0A2T7UP12_9RHOB</name>